<proteinExistence type="predicted"/>
<protein>
    <submittedName>
        <fullName evidence="1">Uncharacterized protein</fullName>
    </submittedName>
</protein>
<dbReference type="Proteomes" id="UP001596044">
    <property type="component" value="Unassembled WGS sequence"/>
</dbReference>
<comment type="caution">
    <text evidence="1">The sequence shown here is derived from an EMBL/GenBank/DDBJ whole genome shotgun (WGS) entry which is preliminary data.</text>
</comment>
<sequence length="119" mass="13638">MHYNAFRPSIHDVFRCFQKWTTIHLSDGTTLTAYLVSGDLNYANGYLMHNSYQSLRCRGMKVHPMQQAQSCLNQWVTVTLRNGFSLDFYLTSYDGQMIGGVLPTRQLLPLAHQIMSVDC</sequence>
<dbReference type="EMBL" id="JBHSMJ010000009">
    <property type="protein sequence ID" value="MFC5447842.1"/>
    <property type="molecule type" value="Genomic_DNA"/>
</dbReference>
<keyword evidence="2" id="KW-1185">Reference proteome</keyword>
<reference evidence="2" key="1">
    <citation type="journal article" date="2019" name="Int. J. Syst. Evol. Microbiol.">
        <title>The Global Catalogue of Microorganisms (GCM) 10K type strain sequencing project: providing services to taxonomists for standard genome sequencing and annotation.</title>
        <authorList>
            <consortium name="The Broad Institute Genomics Platform"/>
            <consortium name="The Broad Institute Genome Sequencing Center for Infectious Disease"/>
            <person name="Wu L."/>
            <person name="Ma J."/>
        </authorList>
    </citation>
    <scope>NUCLEOTIDE SEQUENCE [LARGE SCALE GENOMIC DNA]</scope>
    <source>
        <strain evidence="2">KACC 11904</strain>
    </source>
</reference>
<accession>A0ABW0K5A5</accession>
<evidence type="ECO:0000313" key="2">
    <source>
        <dbReference type="Proteomes" id="UP001596044"/>
    </source>
</evidence>
<dbReference type="RefSeq" id="WP_270885922.1">
    <property type="nucleotide sequence ID" value="NZ_JAQFVF010000092.1"/>
</dbReference>
<gene>
    <name evidence="1" type="ORF">ACFPOG_06200</name>
</gene>
<evidence type="ECO:0000313" key="1">
    <source>
        <dbReference type="EMBL" id="MFC5447842.1"/>
    </source>
</evidence>
<organism evidence="1 2">
    <name type="scientific">Paenibacillus aestuarii</name>
    <dbReference type="NCBI Taxonomy" id="516965"/>
    <lineage>
        <taxon>Bacteria</taxon>
        <taxon>Bacillati</taxon>
        <taxon>Bacillota</taxon>
        <taxon>Bacilli</taxon>
        <taxon>Bacillales</taxon>
        <taxon>Paenibacillaceae</taxon>
        <taxon>Paenibacillus</taxon>
    </lineage>
</organism>
<name>A0ABW0K5A5_9BACL</name>